<gene>
    <name evidence="2" type="ORF">FIBSPDRAFT_701186</name>
</gene>
<keyword evidence="3" id="KW-1185">Reference proteome</keyword>
<protein>
    <submittedName>
        <fullName evidence="2">Uncharacterized protein</fullName>
    </submittedName>
</protein>
<sequence length="60" mass="6975">IVCTVSTPHNCAANTCNTSDQHTVYWERENTNETRPRVRHRNPEDLILNTSQMRDAIHVQ</sequence>
<dbReference type="STRING" id="436010.A0A166PMI8"/>
<reference evidence="2 3" key="1">
    <citation type="journal article" date="2016" name="Mol. Biol. Evol.">
        <title>Comparative Genomics of Early-Diverging Mushroom-Forming Fungi Provides Insights into the Origins of Lignocellulose Decay Capabilities.</title>
        <authorList>
            <person name="Nagy L.G."/>
            <person name="Riley R."/>
            <person name="Tritt A."/>
            <person name="Adam C."/>
            <person name="Daum C."/>
            <person name="Floudas D."/>
            <person name="Sun H."/>
            <person name="Yadav J.S."/>
            <person name="Pangilinan J."/>
            <person name="Larsson K.H."/>
            <person name="Matsuura K."/>
            <person name="Barry K."/>
            <person name="Labutti K."/>
            <person name="Kuo R."/>
            <person name="Ohm R.A."/>
            <person name="Bhattacharya S.S."/>
            <person name="Shirouzu T."/>
            <person name="Yoshinaga Y."/>
            <person name="Martin F.M."/>
            <person name="Grigoriev I.V."/>
            <person name="Hibbett D.S."/>
        </authorList>
    </citation>
    <scope>NUCLEOTIDE SEQUENCE [LARGE SCALE GENOMIC DNA]</scope>
    <source>
        <strain evidence="2 3">CBS 109695</strain>
    </source>
</reference>
<name>A0A166PMI8_9AGAM</name>
<dbReference type="OrthoDB" id="2676663at2759"/>
<evidence type="ECO:0000313" key="2">
    <source>
        <dbReference type="EMBL" id="KZP26246.1"/>
    </source>
</evidence>
<accession>A0A166PMI8</accession>
<evidence type="ECO:0000313" key="3">
    <source>
        <dbReference type="Proteomes" id="UP000076532"/>
    </source>
</evidence>
<organism evidence="2 3">
    <name type="scientific">Athelia psychrophila</name>
    <dbReference type="NCBI Taxonomy" id="1759441"/>
    <lineage>
        <taxon>Eukaryota</taxon>
        <taxon>Fungi</taxon>
        <taxon>Dikarya</taxon>
        <taxon>Basidiomycota</taxon>
        <taxon>Agaricomycotina</taxon>
        <taxon>Agaricomycetes</taxon>
        <taxon>Agaricomycetidae</taxon>
        <taxon>Atheliales</taxon>
        <taxon>Atheliaceae</taxon>
        <taxon>Athelia</taxon>
    </lineage>
</organism>
<feature type="non-terminal residue" evidence="2">
    <location>
        <position position="1"/>
    </location>
</feature>
<feature type="region of interest" description="Disordered" evidence="1">
    <location>
        <begin position="30"/>
        <end position="60"/>
    </location>
</feature>
<evidence type="ECO:0000256" key="1">
    <source>
        <dbReference type="SAM" id="MobiDB-lite"/>
    </source>
</evidence>
<dbReference type="AlphaFoldDB" id="A0A166PMI8"/>
<proteinExistence type="predicted"/>
<dbReference type="Proteomes" id="UP000076532">
    <property type="component" value="Unassembled WGS sequence"/>
</dbReference>
<dbReference type="EMBL" id="KV417516">
    <property type="protein sequence ID" value="KZP26246.1"/>
    <property type="molecule type" value="Genomic_DNA"/>
</dbReference>
<feature type="non-terminal residue" evidence="2">
    <location>
        <position position="60"/>
    </location>
</feature>
<feature type="compositionally biased region" description="Basic and acidic residues" evidence="1">
    <location>
        <begin position="30"/>
        <end position="44"/>
    </location>
</feature>